<protein>
    <submittedName>
        <fullName evidence="2">Uncharacterized protein</fullName>
    </submittedName>
</protein>
<name>A0AAV3SE77_HALDO</name>
<keyword evidence="1" id="KW-0812">Transmembrane</keyword>
<dbReference type="Proteomes" id="UP001500962">
    <property type="component" value="Unassembled WGS sequence"/>
</dbReference>
<evidence type="ECO:0000256" key="1">
    <source>
        <dbReference type="SAM" id="Phobius"/>
    </source>
</evidence>
<proteinExistence type="predicted"/>
<accession>A0AAV3SE77</accession>
<evidence type="ECO:0000313" key="3">
    <source>
        <dbReference type="Proteomes" id="UP001500962"/>
    </source>
</evidence>
<reference evidence="2" key="2">
    <citation type="submission" date="2023-12" db="EMBL/GenBank/DDBJ databases">
        <authorList>
            <person name="Sun Q."/>
            <person name="Inoue M."/>
        </authorList>
    </citation>
    <scope>NUCLEOTIDE SEQUENCE</scope>
    <source>
        <strain evidence="2">JCM 12289</strain>
    </source>
</reference>
<feature type="transmembrane region" description="Helical" evidence="1">
    <location>
        <begin position="22"/>
        <end position="45"/>
    </location>
</feature>
<keyword evidence="1" id="KW-0472">Membrane</keyword>
<comment type="caution">
    <text evidence="2">The sequence shown here is derived from an EMBL/GenBank/DDBJ whole genome shotgun (WGS) entry which is preliminary data.</text>
</comment>
<sequence>MVAGGAILGAGIMLVRQPETELATAALAIGLAFFVGGTGITIGFIRRRFKQVE</sequence>
<dbReference type="EMBL" id="BAAADN010000013">
    <property type="protein sequence ID" value="GAA0454239.1"/>
    <property type="molecule type" value="Genomic_DNA"/>
</dbReference>
<dbReference type="AlphaFoldDB" id="A0AAV3SE77"/>
<organism evidence="2 3">
    <name type="scientific">Halococcus dombrowskii</name>
    <dbReference type="NCBI Taxonomy" id="179637"/>
    <lineage>
        <taxon>Archaea</taxon>
        <taxon>Methanobacteriati</taxon>
        <taxon>Methanobacteriota</taxon>
        <taxon>Stenosarchaea group</taxon>
        <taxon>Halobacteria</taxon>
        <taxon>Halobacteriales</taxon>
        <taxon>Halococcaceae</taxon>
        <taxon>Halococcus</taxon>
    </lineage>
</organism>
<keyword evidence="1" id="KW-1133">Transmembrane helix</keyword>
<evidence type="ECO:0000313" key="2">
    <source>
        <dbReference type="EMBL" id="GAA0454239.1"/>
    </source>
</evidence>
<gene>
    <name evidence="2" type="ORF">GCM10008985_07520</name>
</gene>
<reference evidence="2" key="1">
    <citation type="journal article" date="2014" name="Int. J. Syst. Evol. Microbiol.">
        <title>Complete genome sequence of Corynebacterium casei LMG S-19264T (=DSM 44701T), isolated from a smear-ripened cheese.</title>
        <authorList>
            <consortium name="US DOE Joint Genome Institute (JGI-PGF)"/>
            <person name="Walter F."/>
            <person name="Albersmeier A."/>
            <person name="Kalinowski J."/>
            <person name="Ruckert C."/>
        </authorList>
    </citation>
    <scope>NUCLEOTIDE SEQUENCE</scope>
    <source>
        <strain evidence="2">JCM 12289</strain>
    </source>
</reference>